<dbReference type="Proteomes" id="UP000095280">
    <property type="component" value="Unplaced"/>
</dbReference>
<keyword evidence="1" id="KW-1185">Reference proteome</keyword>
<dbReference type="GO" id="GO:0005096">
    <property type="term" value="F:GTPase activator activity"/>
    <property type="evidence" value="ECO:0007669"/>
    <property type="project" value="TreeGrafter"/>
</dbReference>
<organism evidence="1 2">
    <name type="scientific">Macrostomum lignano</name>
    <dbReference type="NCBI Taxonomy" id="282301"/>
    <lineage>
        <taxon>Eukaryota</taxon>
        <taxon>Metazoa</taxon>
        <taxon>Spiralia</taxon>
        <taxon>Lophotrochozoa</taxon>
        <taxon>Platyhelminthes</taxon>
        <taxon>Rhabditophora</taxon>
        <taxon>Macrostomorpha</taxon>
        <taxon>Macrostomida</taxon>
        <taxon>Macrostomidae</taxon>
        <taxon>Macrostomum</taxon>
    </lineage>
</organism>
<dbReference type="PANTHER" id="PTHR12771:SF51">
    <property type="entry name" value="LD01482P"/>
    <property type="match status" value="1"/>
</dbReference>
<accession>A0A1I8HYL9</accession>
<evidence type="ECO:0000313" key="1">
    <source>
        <dbReference type="Proteomes" id="UP000095280"/>
    </source>
</evidence>
<evidence type="ECO:0000313" key="2">
    <source>
        <dbReference type="WBParaSite" id="maker-uti_cns_0008854-snap-gene-0.8-mRNA-1"/>
    </source>
</evidence>
<reference evidence="2" key="1">
    <citation type="submission" date="2016-11" db="UniProtKB">
        <authorList>
            <consortium name="WormBaseParasite"/>
        </authorList>
    </citation>
    <scope>IDENTIFICATION</scope>
</reference>
<sequence>MVKRWLLAVAIQSLLDLLLSLVWPMFKWLLTKFSGRCELLRVVLRYPSGAERICKLELAIRASGCPAVRALLPAVQPAQQGGDLRKDELISAAQAAEAASAVAAAKRVEPGVYPQFESALAEAAIAVASHDRLCRRADAVRRVAFSSDCAEHEAKLAKLWTALCPRQPLSGRISKQWGDIGFQGDDPQTDFRGMGMLGLEQLLFLASRYPSQAAAVLSQSQHPVSGFPFAVAGINIGHLVWRLLAARKFRKHFYNLGSYELDDLHRLFCCLFLRFADFWQRQGASVMEFNSVKAKFKRLIKTEAARSDCLFRAPEESSETG</sequence>
<dbReference type="WBParaSite" id="maker-uti_cns_0008854-snap-gene-0.8-mRNA-1">
    <property type="protein sequence ID" value="maker-uti_cns_0008854-snap-gene-0.8-mRNA-1"/>
    <property type="gene ID" value="maker-uti_cns_0008854-snap-gene-0.8"/>
</dbReference>
<name>A0A1I8HYL9_9PLAT</name>
<dbReference type="OrthoDB" id="67155at2759"/>
<dbReference type="STRING" id="282301.A0A1I8HYL9"/>
<dbReference type="InterPro" id="IPR050868">
    <property type="entry name" value="ELMO_domain-containing"/>
</dbReference>
<protein>
    <submittedName>
        <fullName evidence="2">ELMO domain-containing protein</fullName>
    </submittedName>
</protein>
<dbReference type="PROSITE" id="PS51335">
    <property type="entry name" value="ELMO"/>
    <property type="match status" value="1"/>
</dbReference>
<dbReference type="Pfam" id="PF04727">
    <property type="entry name" value="ELMO_CED12"/>
    <property type="match status" value="1"/>
</dbReference>
<dbReference type="InterPro" id="IPR006816">
    <property type="entry name" value="ELMO_dom"/>
</dbReference>
<dbReference type="PANTHER" id="PTHR12771">
    <property type="entry name" value="ENGULFMENT AND CELL MOTILITY"/>
    <property type="match status" value="1"/>
</dbReference>
<dbReference type="AlphaFoldDB" id="A0A1I8HYL9"/>
<proteinExistence type="predicted"/>